<dbReference type="InterPro" id="IPR031325">
    <property type="entry name" value="RHS_repeat"/>
</dbReference>
<sequence>MNPRFYLTRYLFRGQWLALVAVLLLLLHYPAAAQLTERLSGGTPPPPEAAALGKFAETPVSLYSGVPSITIPIYEVQLRGLTLPINLSYHAGGVRVAEIASSVGLGWALQAGGSVSSTILGKDDFIPTGYTNGAWRIPQDRPLEPKYTTNDYLFCMRATGTSPAGTPSFVYTSSFDTQPDLYYYSMCGRSGKFFHTQDGKAHPVPYEPLAIERGNGYTIVDEKGNRFSFQSQEIATTYVIRHGGHSSPQDDYAPQARVFYLSQVETPNHETITLSYDTLTYSYNSLGSYTRYQKSGNDSNAGCADKEATYTENITRVAGLRLSSVRSSRGDFVEFLYSSCSRVDLPRTKALKQIRVHTGSRTRTFDLGFGYFNLPDATSDCDPLPVPPPRHSERYRLKLVSVTESGKPSYVIKYREDLPFPDRISHAQDHWGYFNNNQGMLLPAEPSNGFYTGGTREPDPVMMQTGIIRSLQYPTGGWTEYEFEPNTYLHAASTVVRDSLVQPVSFYAGKDDDSTPLPDGTKNQSVDFTIPATVRPYSMKAYYRTGCGFSVPQTTPQFRLELHGPNNYLKIFGASTDPSKPFTEPLELMPGEYTMKATTIGYCPNDFFKLFWTEAITRSMPASNRLAGGLRIKEIRSFADKTGAEPLRQRYSYSPLNDSTLSSGRVQYIPSYSYITIENRYSNQSQLSVEAECRYVAQSSGSIEPLSNIQGGNVAYTSVQVFQDKLGEHGMTHHTFSWKEDEAPYGHGYPFTPATSFDWQRGHPLQVTQYRRNETTYTYQPVHRIVNHYIHHYTPPIGGTCEDCSNYTLPTQPNETHAIGLNIIVKRPEFFYRPDNGFPVVIPSEFILQSFKYLSTWTYQSQRDEYFYSPSDTTQYRLVKTFYKYDNPAHAQLTRIQTFSGGYDTLTTRNRYALDYDTANATTPVALGIQRLAREHRMTELIEQQQWSKRGNNSYLTAGQLTHYEMGKPSLDLTLQVSSPIPAADFTSSASGGGFLQDWRYRPTMAYERYDGLGNILQARQPYAGPQSFLWGHSATLPIARAANAEYRQLAYTSFEPGSAGRWRFAPTAVMLGGHTGSWCYTLASPVSRDSLPAGDYRLSFWATSKPSVYVNGSLLPATAGQAVGTTDQSGLQQFVYTLQAKATQNEVRLQTTQPLRLDELRLHPTGAQLTTYTHEPLIGLTSQTDAAGRTTRYEYDALGRLLRTRDEGGNIITQQEYHYARP</sequence>
<dbReference type="NCBIfam" id="TIGR01643">
    <property type="entry name" value="YD_repeat_2x"/>
    <property type="match status" value="1"/>
</dbReference>
<gene>
    <name evidence="1" type="ORF">E5K00_21870</name>
</gene>
<reference evidence="1 2" key="1">
    <citation type="submission" date="2019-04" db="EMBL/GenBank/DDBJ databases">
        <authorList>
            <person name="Feng G."/>
            <person name="Zhang J."/>
            <person name="Zhu H."/>
        </authorList>
    </citation>
    <scope>NUCLEOTIDE SEQUENCE [LARGE SCALE GENOMIC DNA]</scope>
    <source>
        <strain evidence="1 2">JCM 31653</strain>
    </source>
</reference>
<organism evidence="1 2">
    <name type="scientific">Hymenobacter aquaticus</name>
    <dbReference type="NCBI Taxonomy" id="1867101"/>
    <lineage>
        <taxon>Bacteria</taxon>
        <taxon>Pseudomonadati</taxon>
        <taxon>Bacteroidota</taxon>
        <taxon>Cytophagia</taxon>
        <taxon>Cytophagales</taxon>
        <taxon>Hymenobacteraceae</taxon>
        <taxon>Hymenobacter</taxon>
    </lineage>
</organism>
<dbReference type="InterPro" id="IPR006530">
    <property type="entry name" value="YD"/>
</dbReference>
<evidence type="ECO:0000313" key="1">
    <source>
        <dbReference type="EMBL" id="TGE20644.1"/>
    </source>
</evidence>
<comment type="caution">
    <text evidence="1">The sequence shown here is derived from an EMBL/GenBank/DDBJ whole genome shotgun (WGS) entry which is preliminary data.</text>
</comment>
<dbReference type="AlphaFoldDB" id="A0A4Z0PTR7"/>
<dbReference type="OrthoDB" id="9814627at2"/>
<dbReference type="Gene3D" id="2.180.10.10">
    <property type="entry name" value="RHS repeat-associated core"/>
    <property type="match status" value="1"/>
</dbReference>
<dbReference type="EMBL" id="SRLC01000003">
    <property type="protein sequence ID" value="TGE20644.1"/>
    <property type="molecule type" value="Genomic_DNA"/>
</dbReference>
<accession>A0A4Z0PTR7</accession>
<proteinExistence type="predicted"/>
<evidence type="ECO:0000313" key="2">
    <source>
        <dbReference type="Proteomes" id="UP000297549"/>
    </source>
</evidence>
<dbReference type="Pfam" id="PF05593">
    <property type="entry name" value="RHS_repeat"/>
    <property type="match status" value="1"/>
</dbReference>
<protein>
    <recommendedName>
        <fullName evidence="3">RHS repeat protein</fullName>
    </recommendedName>
</protein>
<evidence type="ECO:0008006" key="3">
    <source>
        <dbReference type="Google" id="ProtNLM"/>
    </source>
</evidence>
<keyword evidence="2" id="KW-1185">Reference proteome</keyword>
<name>A0A4Z0PTR7_9BACT</name>
<dbReference type="RefSeq" id="WP_135465444.1">
    <property type="nucleotide sequence ID" value="NZ_SRLC01000003.1"/>
</dbReference>
<dbReference type="Proteomes" id="UP000297549">
    <property type="component" value="Unassembled WGS sequence"/>
</dbReference>